<proteinExistence type="predicted"/>
<dbReference type="Pfam" id="PF13968">
    <property type="entry name" value="DUF4220"/>
    <property type="match status" value="2"/>
</dbReference>
<feature type="transmembrane region" description="Helical" evidence="2">
    <location>
        <begin position="151"/>
        <end position="173"/>
    </location>
</feature>
<comment type="caution">
    <text evidence="4">The sequence shown here is derived from an EMBL/GenBank/DDBJ whole genome shotgun (WGS) entry which is preliminary data.</text>
</comment>
<dbReference type="InterPro" id="IPR025315">
    <property type="entry name" value="DUF4220"/>
</dbReference>
<reference evidence="4 5" key="1">
    <citation type="submission" date="2024-11" db="EMBL/GenBank/DDBJ databases">
        <title>A near-complete genome assembly of Cinchona calisaya.</title>
        <authorList>
            <person name="Lian D.C."/>
            <person name="Zhao X.W."/>
            <person name="Wei L."/>
        </authorList>
    </citation>
    <scope>NUCLEOTIDE SEQUENCE [LARGE SCALE GENOMIC DNA]</scope>
    <source>
        <tissue evidence="4">Nenye</tissue>
    </source>
</reference>
<feature type="transmembrane region" description="Helical" evidence="2">
    <location>
        <begin position="334"/>
        <end position="357"/>
    </location>
</feature>
<accession>A0ABD2Y9D3</accession>
<feature type="domain" description="DUF4220" evidence="3">
    <location>
        <begin position="113"/>
        <end position="208"/>
    </location>
</feature>
<evidence type="ECO:0000313" key="4">
    <source>
        <dbReference type="EMBL" id="KAL3503291.1"/>
    </source>
</evidence>
<protein>
    <recommendedName>
        <fullName evidence="3">DUF4220 domain-containing protein</fullName>
    </recommendedName>
</protein>
<dbReference type="AlphaFoldDB" id="A0ABD2Y9D3"/>
<name>A0ABD2Y9D3_9GENT</name>
<feature type="domain" description="DUF4220" evidence="3">
    <location>
        <begin position="277"/>
        <end position="411"/>
    </location>
</feature>
<gene>
    <name evidence="4" type="ORF">ACH5RR_037740</name>
</gene>
<feature type="compositionally biased region" description="Basic and acidic residues" evidence="1">
    <location>
        <begin position="16"/>
        <end position="29"/>
    </location>
</feature>
<dbReference type="EMBL" id="JBJUIK010000015">
    <property type="protein sequence ID" value="KAL3503291.1"/>
    <property type="molecule type" value="Genomic_DNA"/>
</dbReference>
<keyword evidence="5" id="KW-1185">Reference proteome</keyword>
<evidence type="ECO:0000313" key="5">
    <source>
        <dbReference type="Proteomes" id="UP001630127"/>
    </source>
</evidence>
<keyword evidence="2" id="KW-0472">Membrane</keyword>
<keyword evidence="2" id="KW-1133">Transmembrane helix</keyword>
<keyword evidence="2" id="KW-0812">Transmembrane</keyword>
<organism evidence="4 5">
    <name type="scientific">Cinchona calisaya</name>
    <dbReference type="NCBI Taxonomy" id="153742"/>
    <lineage>
        <taxon>Eukaryota</taxon>
        <taxon>Viridiplantae</taxon>
        <taxon>Streptophyta</taxon>
        <taxon>Embryophyta</taxon>
        <taxon>Tracheophyta</taxon>
        <taxon>Spermatophyta</taxon>
        <taxon>Magnoliopsida</taxon>
        <taxon>eudicotyledons</taxon>
        <taxon>Gunneridae</taxon>
        <taxon>Pentapetalae</taxon>
        <taxon>asterids</taxon>
        <taxon>lamiids</taxon>
        <taxon>Gentianales</taxon>
        <taxon>Rubiaceae</taxon>
        <taxon>Cinchonoideae</taxon>
        <taxon>Cinchoneae</taxon>
        <taxon>Cinchona</taxon>
    </lineage>
</organism>
<feature type="transmembrane region" description="Helical" evidence="2">
    <location>
        <begin position="303"/>
        <end position="322"/>
    </location>
</feature>
<dbReference type="Proteomes" id="UP001630127">
    <property type="component" value="Unassembled WGS sequence"/>
</dbReference>
<dbReference type="PANTHER" id="PTHR31325">
    <property type="entry name" value="OS01G0798800 PROTEIN-RELATED"/>
    <property type="match status" value="1"/>
</dbReference>
<evidence type="ECO:0000256" key="2">
    <source>
        <dbReference type="SAM" id="Phobius"/>
    </source>
</evidence>
<evidence type="ECO:0000256" key="1">
    <source>
        <dbReference type="SAM" id="MobiDB-lite"/>
    </source>
</evidence>
<evidence type="ECO:0000259" key="3">
    <source>
        <dbReference type="Pfam" id="PF13968"/>
    </source>
</evidence>
<feature type="transmembrane region" description="Helical" evidence="2">
    <location>
        <begin position="179"/>
        <end position="197"/>
    </location>
</feature>
<sequence length="521" mass="59721">MKTEMDKEEKKRRKNERKENKREGKSEKIKSEVMEAVIKKGTYKDQDIAIAAHQGSKNAAVACMGEEDVIFAARKNVVAPVAAYKSSTVAKLELLIAQTTPTKVHNDYQIGATAATKFALGITPARENVVDIFLIFSVPSRKRTASYTIQFLVWAPFLLLHLGGPDTITAFSLEDNGLWITHLLGLIVQLLAVAYIISQSIPNDFWFLQCWCSWLDLSNYMRSKPDPEPDYAELMEEYEGKLKAIKAAQELEIRDTFFYKKEDINKLRELDEITIILMEVELNFMYDVLYTKMAAIHSGIFRYIFRFFCNATVVAAFVLFMRHHKPPHIPQFDIAITYGLLVGAIFLDLIAIVKLIFSDWTIVLLDHLKSLSSLSNFEHLNVASIILTIQRRISFGSRWSETVYQHSLISYSLRKGLPSFFGLERILDEIKYKRTEKVDEDLMKFIFDKVKNKASTTEFAKDALKMHSDRSVLLNDIIDFEIPTSIMFSVSKDVEYDQSVLMWHIATDLCFCTNSDNDNKN</sequence>
<feature type="region of interest" description="Disordered" evidence="1">
    <location>
        <begin position="1"/>
        <end position="29"/>
    </location>
</feature>